<sequence>MLRLSHMLFRKPRTHVRGNVGTGWLGLLVSWVFLGGGVTLAVVSIAGFFSVDHGVCDTYDADICRVANFGGAITGVAAVAGAVLWSITIARGFGPPAAWWAVPGTVGGLGVVIFLDAVAGTDSVPLPPVFVSLALMVIAAVLVALILPQREQALAGWTRLDGLDAGEVRMRGIDSVVLPGAAAIAAGAGGAFALHVFRLLTNT</sequence>
<evidence type="ECO:0000256" key="1">
    <source>
        <dbReference type="SAM" id="Phobius"/>
    </source>
</evidence>
<feature type="transmembrane region" description="Helical" evidence="1">
    <location>
        <begin position="129"/>
        <end position="147"/>
    </location>
</feature>
<reference evidence="2" key="1">
    <citation type="journal article" date="2021" name="PeerJ">
        <title>Extensive microbial diversity within the chicken gut microbiome revealed by metagenomics and culture.</title>
        <authorList>
            <person name="Gilroy R."/>
            <person name="Ravi A."/>
            <person name="Getino M."/>
            <person name="Pursley I."/>
            <person name="Horton D.L."/>
            <person name="Alikhan N.F."/>
            <person name="Baker D."/>
            <person name="Gharbi K."/>
            <person name="Hall N."/>
            <person name="Watson M."/>
            <person name="Adriaenssens E.M."/>
            <person name="Foster-Nyarko E."/>
            <person name="Jarju S."/>
            <person name="Secka A."/>
            <person name="Antonio M."/>
            <person name="Oren A."/>
            <person name="Chaudhuri R.R."/>
            <person name="La Ragione R."/>
            <person name="Hildebrand F."/>
            <person name="Pallen M.J."/>
        </authorList>
    </citation>
    <scope>NUCLEOTIDE SEQUENCE</scope>
    <source>
        <strain evidence="2">ChiGjej1B1-98</strain>
    </source>
</reference>
<gene>
    <name evidence="2" type="ORF">H9830_10845</name>
</gene>
<dbReference type="Proteomes" id="UP000824005">
    <property type="component" value="Unassembled WGS sequence"/>
</dbReference>
<feature type="transmembrane region" description="Helical" evidence="1">
    <location>
        <begin position="21"/>
        <end position="49"/>
    </location>
</feature>
<accession>A0A9D1YWA2</accession>
<protein>
    <submittedName>
        <fullName evidence="2">Uncharacterized protein</fullName>
    </submittedName>
</protein>
<keyword evidence="1" id="KW-0472">Membrane</keyword>
<keyword evidence="1" id="KW-0812">Transmembrane</keyword>
<comment type="caution">
    <text evidence="2">The sequence shown here is derived from an EMBL/GenBank/DDBJ whole genome shotgun (WGS) entry which is preliminary data.</text>
</comment>
<evidence type="ECO:0000313" key="2">
    <source>
        <dbReference type="EMBL" id="HIY66760.1"/>
    </source>
</evidence>
<dbReference type="EMBL" id="DXDC01000325">
    <property type="protein sequence ID" value="HIY66760.1"/>
    <property type="molecule type" value="Genomic_DNA"/>
</dbReference>
<feature type="transmembrane region" description="Helical" evidence="1">
    <location>
        <begin position="69"/>
        <end position="90"/>
    </location>
</feature>
<organism evidence="2 3">
    <name type="scientific">Candidatus Agrococcus pullicola</name>
    <dbReference type="NCBI Taxonomy" id="2838429"/>
    <lineage>
        <taxon>Bacteria</taxon>
        <taxon>Bacillati</taxon>
        <taxon>Actinomycetota</taxon>
        <taxon>Actinomycetes</taxon>
        <taxon>Micrococcales</taxon>
        <taxon>Microbacteriaceae</taxon>
        <taxon>Agrococcus</taxon>
    </lineage>
</organism>
<keyword evidence="1" id="KW-1133">Transmembrane helix</keyword>
<proteinExistence type="predicted"/>
<feature type="transmembrane region" description="Helical" evidence="1">
    <location>
        <begin position="176"/>
        <end position="197"/>
    </location>
</feature>
<name>A0A9D1YWA2_9MICO</name>
<feature type="transmembrane region" description="Helical" evidence="1">
    <location>
        <begin position="97"/>
        <end position="117"/>
    </location>
</feature>
<evidence type="ECO:0000313" key="3">
    <source>
        <dbReference type="Proteomes" id="UP000824005"/>
    </source>
</evidence>
<dbReference type="AlphaFoldDB" id="A0A9D1YWA2"/>
<reference evidence="2" key="2">
    <citation type="submission" date="2021-04" db="EMBL/GenBank/DDBJ databases">
        <authorList>
            <person name="Gilroy R."/>
        </authorList>
    </citation>
    <scope>NUCLEOTIDE SEQUENCE</scope>
    <source>
        <strain evidence="2">ChiGjej1B1-98</strain>
    </source>
</reference>